<organism evidence="2 3">
    <name type="scientific">Cryobacterium lyxosi</name>
    <dbReference type="NCBI Taxonomy" id="1259228"/>
    <lineage>
        <taxon>Bacteria</taxon>
        <taxon>Bacillati</taxon>
        <taxon>Actinomycetota</taxon>
        <taxon>Actinomycetes</taxon>
        <taxon>Micrococcales</taxon>
        <taxon>Microbacteriaceae</taxon>
        <taxon>Cryobacterium</taxon>
    </lineage>
</organism>
<feature type="transmembrane region" description="Helical" evidence="1">
    <location>
        <begin position="197"/>
        <end position="216"/>
    </location>
</feature>
<dbReference type="NCBIfam" id="NF038065">
    <property type="entry name" value="Pr6Pr"/>
    <property type="match status" value="1"/>
</dbReference>
<reference evidence="2 3" key="1">
    <citation type="submission" date="2019-03" db="EMBL/GenBank/DDBJ databases">
        <title>Genomics of glacier-inhabiting Cryobacterium strains.</title>
        <authorList>
            <person name="Liu Q."/>
            <person name="Xin Y.-H."/>
        </authorList>
    </citation>
    <scope>NUCLEOTIDE SEQUENCE [LARGE SCALE GENOMIC DNA]</scope>
    <source>
        <strain evidence="2 3">TMT1-1</strain>
    </source>
</reference>
<feature type="transmembrane region" description="Helical" evidence="1">
    <location>
        <begin position="268"/>
        <end position="289"/>
    </location>
</feature>
<comment type="caution">
    <text evidence="2">The sequence shown here is derived from an EMBL/GenBank/DDBJ whole genome shotgun (WGS) entry which is preliminary data.</text>
</comment>
<evidence type="ECO:0000313" key="3">
    <source>
        <dbReference type="Proteomes" id="UP000298424"/>
    </source>
</evidence>
<keyword evidence="1" id="KW-1133">Transmembrane helix</keyword>
<feature type="transmembrane region" description="Helical" evidence="1">
    <location>
        <begin position="164"/>
        <end position="185"/>
    </location>
</feature>
<dbReference type="OrthoDB" id="9809977at2"/>
<keyword evidence="1" id="KW-0812">Transmembrane</keyword>
<gene>
    <name evidence="2" type="ORF">E3T27_10570</name>
</gene>
<dbReference type="AlphaFoldDB" id="A0A4R8ZFD2"/>
<keyword evidence="1" id="KW-0472">Membrane</keyword>
<accession>A0A4R8ZFD2</accession>
<dbReference type="InterPro" id="IPR049713">
    <property type="entry name" value="Pr6Pr-like"/>
</dbReference>
<feature type="transmembrane region" description="Helical" evidence="1">
    <location>
        <begin position="97"/>
        <end position="116"/>
    </location>
</feature>
<keyword evidence="3" id="KW-1185">Reference proteome</keyword>
<feature type="transmembrane region" description="Helical" evidence="1">
    <location>
        <begin position="128"/>
        <end position="152"/>
    </location>
</feature>
<dbReference type="RefSeq" id="WP_134572652.1">
    <property type="nucleotide sequence ID" value="NZ_SOGT01000012.1"/>
</dbReference>
<dbReference type="EMBL" id="SOGT01000012">
    <property type="protein sequence ID" value="TFD25201.1"/>
    <property type="molecule type" value="Genomic_DNA"/>
</dbReference>
<sequence length="307" mass="33731">MPAVTVHTCAHNQPEGSVEIEGWKASVICMLPWLKTAPCCAAVTALKVSDAAATVEGEFLIISCGWALPGAGVALVHDRAHEPCQGTGMRARTAFGVARLGLTATGLVALIGYFQYTLGVSTFAIANFFSYFTVQSAIVSILVFMSAAVVALRRPTDPAWLDMLRAMVTTYILVSGVVYGIIVWQSSSANYSIEVPWSSQFLHFVIPVFALIDWIVDPYKARLPWKYLGWAIVFPVFWLVFTLIRGPIVGWYPYFFLDARQVNGPGETVLYCLIIVMIITGIAALLTGITRLKRMPRHLLPPWRNSA</sequence>
<name>A0A4R8ZFD2_9MICO</name>
<dbReference type="Proteomes" id="UP000298424">
    <property type="component" value="Unassembled WGS sequence"/>
</dbReference>
<evidence type="ECO:0008006" key="4">
    <source>
        <dbReference type="Google" id="ProtNLM"/>
    </source>
</evidence>
<proteinExistence type="predicted"/>
<feature type="transmembrane region" description="Helical" evidence="1">
    <location>
        <begin position="228"/>
        <end position="248"/>
    </location>
</feature>
<evidence type="ECO:0000256" key="1">
    <source>
        <dbReference type="SAM" id="Phobius"/>
    </source>
</evidence>
<evidence type="ECO:0000313" key="2">
    <source>
        <dbReference type="EMBL" id="TFD25201.1"/>
    </source>
</evidence>
<protein>
    <recommendedName>
        <fullName evidence="4">Pr6Pr family membrane protein</fullName>
    </recommendedName>
</protein>